<keyword evidence="4 15" id="KW-0227">DNA damage</keyword>
<dbReference type="EMBL" id="LR778301">
    <property type="protein sequence ID" value="CAB1367530.1"/>
    <property type="molecule type" value="Genomic_DNA"/>
</dbReference>
<comment type="catalytic activity">
    <reaction evidence="12 15">
        <text>Couples ATP hydrolysis with the unwinding of duplex DNA by translocating in the 3'-5' direction.</text>
        <dbReference type="EC" id="5.6.2.4"/>
    </reaction>
</comment>
<dbReference type="InterPro" id="IPR012340">
    <property type="entry name" value="NA-bd_OB-fold"/>
</dbReference>
<evidence type="ECO:0000256" key="3">
    <source>
        <dbReference type="ARBA" id="ARBA00022741"/>
    </source>
</evidence>
<keyword evidence="5 15" id="KW-0378">Hydrolase</keyword>
<evidence type="ECO:0000256" key="2">
    <source>
        <dbReference type="ARBA" id="ARBA00017846"/>
    </source>
</evidence>
<keyword evidence="11" id="KW-0413">Isomerase</keyword>
<dbReference type="GO" id="GO:0016787">
    <property type="term" value="F:hydrolase activity"/>
    <property type="evidence" value="ECO:0007669"/>
    <property type="project" value="UniProtKB-KW"/>
</dbReference>
<reference evidence="16 17" key="1">
    <citation type="submission" date="2020-03" db="EMBL/GenBank/DDBJ databases">
        <authorList>
            <consortium name="Genoscope - CEA"/>
            <person name="William W."/>
        </authorList>
    </citation>
    <scope>NUCLEOTIDE SEQUENCE [LARGE SCALE GENOMIC DNA]</scope>
    <source>
        <strain evidence="17">DSM 16959</strain>
    </source>
</reference>
<dbReference type="Pfam" id="PF19833">
    <property type="entry name" value="RecG_dom3_C"/>
    <property type="match status" value="1"/>
</dbReference>
<keyword evidence="8" id="KW-0238">DNA-binding</keyword>
<dbReference type="Pfam" id="PF00271">
    <property type="entry name" value="Helicase_C"/>
    <property type="match status" value="1"/>
</dbReference>
<dbReference type="CDD" id="cd17992">
    <property type="entry name" value="DEXHc_RecG"/>
    <property type="match status" value="1"/>
</dbReference>
<evidence type="ECO:0000256" key="11">
    <source>
        <dbReference type="ARBA" id="ARBA00023235"/>
    </source>
</evidence>
<dbReference type="SMART" id="SM00490">
    <property type="entry name" value="HELICc"/>
    <property type="match status" value="1"/>
</dbReference>
<dbReference type="SUPFAM" id="SSF50249">
    <property type="entry name" value="Nucleic acid-binding proteins"/>
    <property type="match status" value="1"/>
</dbReference>
<dbReference type="InterPro" id="IPR047112">
    <property type="entry name" value="RecG/Mfd"/>
</dbReference>
<dbReference type="NCBIfam" id="NF008166">
    <property type="entry name" value="PRK10917.1-4"/>
    <property type="match status" value="1"/>
</dbReference>
<evidence type="ECO:0000256" key="9">
    <source>
        <dbReference type="ARBA" id="ARBA00023172"/>
    </source>
</evidence>
<dbReference type="Pfam" id="PF00270">
    <property type="entry name" value="DEAD"/>
    <property type="match status" value="1"/>
</dbReference>
<dbReference type="NCBIfam" id="NF008165">
    <property type="entry name" value="PRK10917.1-3"/>
    <property type="match status" value="1"/>
</dbReference>
<dbReference type="PANTHER" id="PTHR47964">
    <property type="entry name" value="ATP-DEPENDENT DNA HELICASE HOMOLOG RECG, CHLOROPLASTIC"/>
    <property type="match status" value="1"/>
</dbReference>
<sequence>MADARSRPRGKPKSAGAVPVPATLPARLARLGLAGPGDLPFHLPLRYEDETRITPVAEAVAGQPAQFQVEVLDCEIAFRPRRQLICRVADGSGALVLRFLNFYPSQQKVLSPGTRLRVFGEPRGGFFGDELIHPRFRSIQDDEPLPDRLTPIYPTTAGLGQNTLRRLIQKAMDQADLSDTLPEELRRRFSLEELAPSLQALHQPPAVVAMDELDQTLAPAWRRIRFDELLAQQLSLRQAYAARRARNAVVLPPSGVLTDGLLRHLPFTLTAAQRRAWQEIAADLVQPHPMQRLLQGDVGSGKTIVAALAMLQAAESGHQAALMAPTEILAEQHYRKLAAWLEPLGLTVAWLTGSLKKSEKTAMAKRIASGEALLAVGTHALIEDEISFARLGLAIVDEQHRFGVRQRLALKQKAAAPHQLTMSATPIPRTLAMSYYADMDVSVLDELPPGRTPVLTKLVGEGRRHEVVVRVRDACREGRQVYWVCPLIEESETLQLKTAEETYAHLCAELPELRVGLVHGRLRSDDKAAVMNAFLANEVQVLVATTVIEVGVDVPNASLMIIEHAERFGLSQLHQLRGRVGRGSAESVCILLYAQPLSETARQRLKIIYENTDGFEIARQDLALRGPGEFIGSRQSGVPLLRYAQLEDTALVEAARAVAEIMLRDHPLRGAQHMARWLRGAEEYLKA</sequence>
<dbReference type="GO" id="GO:0006310">
    <property type="term" value="P:DNA recombination"/>
    <property type="evidence" value="ECO:0007669"/>
    <property type="project" value="UniProtKB-UniRule"/>
</dbReference>
<dbReference type="InterPro" id="IPR004609">
    <property type="entry name" value="ATP-dep_DNA_helicase_RecG"/>
</dbReference>
<dbReference type="InterPro" id="IPR027417">
    <property type="entry name" value="P-loop_NTPase"/>
</dbReference>
<dbReference type="InterPro" id="IPR045562">
    <property type="entry name" value="RecG_dom3_C"/>
</dbReference>
<dbReference type="InterPro" id="IPR033454">
    <property type="entry name" value="RecG_wedge"/>
</dbReference>
<organism evidence="16 17">
    <name type="scientific">Denitratisoma oestradiolicum</name>
    <dbReference type="NCBI Taxonomy" id="311182"/>
    <lineage>
        <taxon>Bacteria</taxon>
        <taxon>Pseudomonadati</taxon>
        <taxon>Pseudomonadota</taxon>
        <taxon>Betaproteobacteria</taxon>
        <taxon>Nitrosomonadales</taxon>
        <taxon>Sterolibacteriaceae</taxon>
        <taxon>Denitratisoma</taxon>
    </lineage>
</organism>
<comment type="similarity">
    <text evidence="1 15">Belongs to the helicase family. RecG subfamily.</text>
</comment>
<dbReference type="PANTHER" id="PTHR47964:SF1">
    <property type="entry name" value="ATP-DEPENDENT DNA HELICASE HOMOLOG RECG, CHLOROPLASTIC"/>
    <property type="match status" value="1"/>
</dbReference>
<comment type="function">
    <text evidence="15">Plays a critical role in recombination and DNA repair. Helps process Holliday junction intermediates to mature products by catalyzing branch migration. Has replication fork regression activity, unwinds stalled or blocked replication forks to make a HJ that can be resolved. Has a DNA unwinding activity characteristic of a DNA helicase with 3'-5' polarity.</text>
</comment>
<dbReference type="AlphaFoldDB" id="A0A6S6XS50"/>
<dbReference type="SUPFAM" id="SSF52540">
    <property type="entry name" value="P-loop containing nucleoside triphosphate hydrolases"/>
    <property type="match status" value="2"/>
</dbReference>
<keyword evidence="10 15" id="KW-0234">DNA repair</keyword>
<keyword evidence="17" id="KW-1185">Reference proteome</keyword>
<dbReference type="NCBIfam" id="NF008168">
    <property type="entry name" value="PRK10917.2-2"/>
    <property type="match status" value="1"/>
</dbReference>
<dbReference type="PROSITE" id="PS51192">
    <property type="entry name" value="HELICASE_ATP_BIND_1"/>
    <property type="match status" value="1"/>
</dbReference>
<dbReference type="Gene3D" id="3.40.50.300">
    <property type="entry name" value="P-loop containing nucleotide triphosphate hydrolases"/>
    <property type="match status" value="2"/>
</dbReference>
<evidence type="ECO:0000256" key="8">
    <source>
        <dbReference type="ARBA" id="ARBA00023125"/>
    </source>
</evidence>
<evidence type="ECO:0000256" key="1">
    <source>
        <dbReference type="ARBA" id="ARBA00007504"/>
    </source>
</evidence>
<evidence type="ECO:0000256" key="13">
    <source>
        <dbReference type="ARBA" id="ARBA00034808"/>
    </source>
</evidence>
<keyword evidence="3 15" id="KW-0547">Nucleotide-binding</keyword>
<evidence type="ECO:0000256" key="7">
    <source>
        <dbReference type="ARBA" id="ARBA00022840"/>
    </source>
</evidence>
<name>A0A6S6XS50_9PROT</name>
<dbReference type="GO" id="GO:0043138">
    <property type="term" value="F:3'-5' DNA helicase activity"/>
    <property type="evidence" value="ECO:0007669"/>
    <property type="project" value="UniProtKB-EC"/>
</dbReference>
<dbReference type="InterPro" id="IPR011545">
    <property type="entry name" value="DEAD/DEAH_box_helicase_dom"/>
</dbReference>
<dbReference type="GO" id="GO:0003677">
    <property type="term" value="F:DNA binding"/>
    <property type="evidence" value="ECO:0007669"/>
    <property type="project" value="UniProtKB-KW"/>
</dbReference>
<dbReference type="SMART" id="SM00487">
    <property type="entry name" value="DEXDc"/>
    <property type="match status" value="1"/>
</dbReference>
<evidence type="ECO:0000256" key="12">
    <source>
        <dbReference type="ARBA" id="ARBA00034617"/>
    </source>
</evidence>
<evidence type="ECO:0000313" key="16">
    <source>
        <dbReference type="EMBL" id="CAB1367530.1"/>
    </source>
</evidence>
<dbReference type="PROSITE" id="PS51194">
    <property type="entry name" value="HELICASE_CTER"/>
    <property type="match status" value="1"/>
</dbReference>
<accession>A0A6S6XS50</accession>
<dbReference type="EC" id="5.6.2.4" evidence="13 15"/>
<dbReference type="FunFam" id="3.40.50.300:FF:000391">
    <property type="entry name" value="ATP-dependent DNA helicase RecG"/>
    <property type="match status" value="1"/>
</dbReference>
<keyword evidence="9 15" id="KW-0233">DNA recombination</keyword>
<evidence type="ECO:0000256" key="10">
    <source>
        <dbReference type="ARBA" id="ARBA00023204"/>
    </source>
</evidence>
<dbReference type="GO" id="GO:0006281">
    <property type="term" value="P:DNA repair"/>
    <property type="evidence" value="ECO:0007669"/>
    <property type="project" value="UniProtKB-UniRule"/>
</dbReference>
<keyword evidence="7 15" id="KW-0067">ATP-binding</keyword>
<dbReference type="RefSeq" id="WP_183148189.1">
    <property type="nucleotide sequence ID" value="NZ_LR778301.1"/>
</dbReference>
<evidence type="ECO:0000313" key="17">
    <source>
        <dbReference type="Proteomes" id="UP000515733"/>
    </source>
</evidence>
<comment type="catalytic activity">
    <reaction evidence="14 15">
        <text>ATP + H2O = ADP + phosphate + H(+)</text>
        <dbReference type="Rhea" id="RHEA:13065"/>
        <dbReference type="ChEBI" id="CHEBI:15377"/>
        <dbReference type="ChEBI" id="CHEBI:15378"/>
        <dbReference type="ChEBI" id="CHEBI:30616"/>
        <dbReference type="ChEBI" id="CHEBI:43474"/>
        <dbReference type="ChEBI" id="CHEBI:456216"/>
        <dbReference type="EC" id="5.6.2.4"/>
    </reaction>
</comment>
<dbReference type="GO" id="GO:0005524">
    <property type="term" value="F:ATP binding"/>
    <property type="evidence" value="ECO:0007669"/>
    <property type="project" value="UniProtKB-KW"/>
</dbReference>
<proteinExistence type="inferred from homology"/>
<evidence type="ECO:0000256" key="6">
    <source>
        <dbReference type="ARBA" id="ARBA00022806"/>
    </source>
</evidence>
<dbReference type="InterPro" id="IPR014001">
    <property type="entry name" value="Helicase_ATP-bd"/>
</dbReference>
<dbReference type="Proteomes" id="UP000515733">
    <property type="component" value="Chromosome"/>
</dbReference>
<dbReference type="NCBIfam" id="NF008163">
    <property type="entry name" value="PRK10917.1-1"/>
    <property type="match status" value="1"/>
</dbReference>
<dbReference type="CDD" id="cd04488">
    <property type="entry name" value="RecG_wedge_OBF"/>
    <property type="match status" value="1"/>
</dbReference>
<dbReference type="KEGG" id="doe:DENOEST_0365"/>
<keyword evidence="6 15" id="KW-0347">Helicase</keyword>
<protein>
    <recommendedName>
        <fullName evidence="2 15">ATP-dependent DNA helicase RecG</fullName>
        <ecNumber evidence="13 15">5.6.2.4</ecNumber>
    </recommendedName>
</protein>
<evidence type="ECO:0000256" key="14">
    <source>
        <dbReference type="ARBA" id="ARBA00048988"/>
    </source>
</evidence>
<evidence type="ECO:0000256" key="4">
    <source>
        <dbReference type="ARBA" id="ARBA00022763"/>
    </source>
</evidence>
<dbReference type="InterPro" id="IPR001650">
    <property type="entry name" value="Helicase_C-like"/>
</dbReference>
<dbReference type="Pfam" id="PF17191">
    <property type="entry name" value="RecG_wedge"/>
    <property type="match status" value="1"/>
</dbReference>
<evidence type="ECO:0000256" key="5">
    <source>
        <dbReference type="ARBA" id="ARBA00022801"/>
    </source>
</evidence>
<dbReference type="NCBIfam" id="TIGR00643">
    <property type="entry name" value="recG"/>
    <property type="match status" value="1"/>
</dbReference>
<gene>
    <name evidence="16" type="primary">recG</name>
    <name evidence="16" type="ORF">DENOEST_0365</name>
</gene>
<evidence type="ECO:0000256" key="15">
    <source>
        <dbReference type="RuleBase" id="RU363016"/>
    </source>
</evidence>